<evidence type="ECO:0000259" key="4">
    <source>
        <dbReference type="SMART" id="SM00382"/>
    </source>
</evidence>
<dbReference type="Proteomes" id="UP000094296">
    <property type="component" value="Unassembled WGS sequence"/>
</dbReference>
<dbReference type="SMART" id="SM00382">
    <property type="entry name" value="AAA"/>
    <property type="match status" value="1"/>
</dbReference>
<dbReference type="AlphaFoldDB" id="A0A1E5G5X7"/>
<dbReference type="InterPro" id="IPR003593">
    <property type="entry name" value="AAA+_ATPase"/>
</dbReference>
<dbReference type="InterPro" id="IPR020568">
    <property type="entry name" value="Ribosomal_Su5_D2-typ_SF"/>
</dbReference>
<dbReference type="SUPFAM" id="SSF52540">
    <property type="entry name" value="P-loop containing nucleoside triphosphate hydrolases"/>
    <property type="match status" value="1"/>
</dbReference>
<dbReference type="RefSeq" id="WP_069642073.1">
    <property type="nucleotide sequence ID" value="NZ_MIJE01000001.1"/>
</dbReference>
<accession>A0A1E5G5X7</accession>
<dbReference type="InterPro" id="IPR004482">
    <property type="entry name" value="Mg_chelat-rel"/>
</dbReference>
<dbReference type="NCBIfam" id="TIGR00368">
    <property type="entry name" value="YifB family Mg chelatase-like AAA ATPase"/>
    <property type="match status" value="1"/>
</dbReference>
<reference evidence="5 6" key="1">
    <citation type="submission" date="2016-09" db="EMBL/GenBank/DDBJ databases">
        <title>Draft genome sequence for the type strain of Desulfuribacillus alkaliarsenatis AHT28, an obligately anaerobic, sulfidogenic bacterium isolated from Russian soda lake sediments.</title>
        <authorList>
            <person name="Abin C.A."/>
            <person name="Hollibaugh J.T."/>
        </authorList>
    </citation>
    <scope>NUCLEOTIDE SEQUENCE [LARGE SCALE GENOMIC DNA]</scope>
    <source>
        <strain evidence="5 6">AHT28</strain>
    </source>
</reference>
<comment type="caution">
    <text evidence="5">The sequence shown here is derived from an EMBL/GenBank/DDBJ whole genome shotgun (WGS) entry which is preliminary data.</text>
</comment>
<dbReference type="InterPro" id="IPR014721">
    <property type="entry name" value="Ribsml_uS5_D2-typ_fold_subgr"/>
</dbReference>
<dbReference type="Pfam" id="PF13335">
    <property type="entry name" value="Mg_chelatase_C"/>
    <property type="match status" value="1"/>
</dbReference>
<sequence>MSNYIRLESASVIGVEGNIVVVEVDIQNGLPKFEITGLADSTIREAKERVRSAIINSGYEFPLGRIIVNLAPADIRKEGTSFDLVIAIGILLSSKQISTADDTLNALIAGELALDGTVRSIKGTLPIVEAAKNNSKQLVYIPAINIHEAKLIRNIKAIGVRTLRELVAIIEGAPVQENFDNDDINVSNTEHVNDFTDIVGQTHAKRGMLVAAAGSHHLLMVGPPGTGKSMLAKRIPSILTPLNEDEALDVRKIQSVSGLLLQTNVLNAARPFRAPHHSITATGLIGGMNPPKPGEITLAHHGVLFLDELTEFSKSELELLRQPLEDGKIIIVRAGTSIHFPAQFILVAALNPCPCGFYGSKTKECTCKDWERKRYINKISGPLRDRFDLQIEVREVDIEETKNKSDDMLTNLSSADMKECVLKARERQLNRQGKVNSKLSSKEIEHYIKMDNGAEAFINQAYKKLGLSMRGYHKVLKVARTIADLEGVDYVYSNHLAETLTYRSMEKYY</sequence>
<evidence type="ECO:0000256" key="2">
    <source>
        <dbReference type="ARBA" id="ARBA00022741"/>
    </source>
</evidence>
<dbReference type="PANTHER" id="PTHR32039:SF7">
    <property type="entry name" value="COMPETENCE PROTEIN COMM"/>
    <property type="match status" value="1"/>
</dbReference>
<dbReference type="Pfam" id="PF01078">
    <property type="entry name" value="Mg_chelatase"/>
    <property type="match status" value="1"/>
</dbReference>
<dbReference type="PANTHER" id="PTHR32039">
    <property type="entry name" value="MAGNESIUM-CHELATASE SUBUNIT CHLI"/>
    <property type="match status" value="1"/>
</dbReference>
<evidence type="ECO:0000256" key="3">
    <source>
        <dbReference type="ARBA" id="ARBA00022840"/>
    </source>
</evidence>
<dbReference type="InterPro" id="IPR000523">
    <property type="entry name" value="Mg_chelatse_chII-like_cat_dom"/>
</dbReference>
<keyword evidence="6" id="KW-1185">Reference proteome</keyword>
<dbReference type="Pfam" id="PF13541">
    <property type="entry name" value="ChlI"/>
    <property type="match status" value="1"/>
</dbReference>
<dbReference type="Gene3D" id="3.40.50.300">
    <property type="entry name" value="P-loop containing nucleotide triphosphate hydrolases"/>
    <property type="match status" value="1"/>
</dbReference>
<keyword evidence="3" id="KW-0067">ATP-binding</keyword>
<dbReference type="STRING" id="766136.BHF68_02655"/>
<dbReference type="SUPFAM" id="SSF54211">
    <property type="entry name" value="Ribosomal protein S5 domain 2-like"/>
    <property type="match status" value="1"/>
</dbReference>
<evidence type="ECO:0000313" key="6">
    <source>
        <dbReference type="Proteomes" id="UP000094296"/>
    </source>
</evidence>
<organism evidence="5 6">
    <name type="scientific">Desulfuribacillus alkaliarsenatis</name>
    <dbReference type="NCBI Taxonomy" id="766136"/>
    <lineage>
        <taxon>Bacteria</taxon>
        <taxon>Bacillati</taxon>
        <taxon>Bacillota</taxon>
        <taxon>Desulfuribacillia</taxon>
        <taxon>Desulfuribacillales</taxon>
        <taxon>Desulfuribacillaceae</taxon>
        <taxon>Desulfuribacillus</taxon>
    </lineage>
</organism>
<dbReference type="GO" id="GO:0005524">
    <property type="term" value="F:ATP binding"/>
    <property type="evidence" value="ECO:0007669"/>
    <property type="project" value="UniProtKB-KW"/>
</dbReference>
<dbReference type="Gene3D" id="3.30.230.10">
    <property type="match status" value="1"/>
</dbReference>
<dbReference type="InterPro" id="IPR027417">
    <property type="entry name" value="P-loop_NTPase"/>
</dbReference>
<keyword evidence="2" id="KW-0547">Nucleotide-binding</keyword>
<gene>
    <name evidence="5" type="ORF">BHF68_02655</name>
</gene>
<evidence type="ECO:0000256" key="1">
    <source>
        <dbReference type="ARBA" id="ARBA00006354"/>
    </source>
</evidence>
<name>A0A1E5G5X7_9FIRM</name>
<evidence type="ECO:0000313" key="5">
    <source>
        <dbReference type="EMBL" id="OEF98581.1"/>
    </source>
</evidence>
<comment type="similarity">
    <text evidence="1">Belongs to the Mg-chelatase subunits D/I family. ComM subfamily.</text>
</comment>
<dbReference type="PRINTS" id="PR01657">
    <property type="entry name" value="MCMFAMILY"/>
</dbReference>
<dbReference type="InterPro" id="IPR001208">
    <property type="entry name" value="MCM_dom"/>
</dbReference>
<protein>
    <recommendedName>
        <fullName evidence="4">AAA+ ATPase domain-containing protein</fullName>
    </recommendedName>
</protein>
<dbReference type="GO" id="GO:0003677">
    <property type="term" value="F:DNA binding"/>
    <property type="evidence" value="ECO:0007669"/>
    <property type="project" value="InterPro"/>
</dbReference>
<feature type="domain" description="AAA+ ATPase" evidence="4">
    <location>
        <begin position="214"/>
        <end position="397"/>
    </location>
</feature>
<dbReference type="InterPro" id="IPR045006">
    <property type="entry name" value="CHLI-like"/>
</dbReference>
<dbReference type="InterPro" id="IPR025158">
    <property type="entry name" value="Mg_chelat-rel_C"/>
</dbReference>
<proteinExistence type="inferred from homology"/>
<dbReference type="EMBL" id="MIJE01000001">
    <property type="protein sequence ID" value="OEF98581.1"/>
    <property type="molecule type" value="Genomic_DNA"/>
</dbReference>